<sequence length="565" mass="63362">MTLLFPEFQTGVALASDEDKDKTNNIVAMAMEFEAKHRECVRVLTYTYNGHVKVKLYVLSGKTGIPEALKAAAQDYFKEMNVKLEWLDLYRDADEILKIRPLEYPSGKRKALNDSQVDDINKVISENLHVLVRHRNITAVQPSLKIKDSKQTETPCITLYVLSKGVIPDREGPFPLKLGSYLVDVVDGMWFRTDDPWLPNEAQEQNDVLCLGASIGVQGEDAAGTLGAIVKGGETFYALSCDHVMRHSTELEIIHPAQNDHLNYLNYHLQQYGMRIKHIIDKESCHILANQFSFGHIAGLEELSNKFQELRGIKETHLHHARATKRKLEAVKLHEEAFERGLTPPRVIAKYSVGISKNVPWNDGQQYYVDAALAELTPEEVDSLRQSQTAEMIETGDHLSGEFSSIRKARGELCKSGRTTGFTRSGCHVEPSIFLRANFGRVNDQNDSLFSIRKNVRLCQSCGERSGIGAQLESTAAPCDSCEIDTPTLRDSLWFKNCLCIDNESHVVFATEGDSGAVLFERDEARNLEAFGIIFGEHRNSYKLCALATPMQIALESLSRKISKD</sequence>
<proteinExistence type="predicted"/>
<organism evidence="1 2">
    <name type="scientific">Pocillopora meandrina</name>
    <dbReference type="NCBI Taxonomy" id="46732"/>
    <lineage>
        <taxon>Eukaryota</taxon>
        <taxon>Metazoa</taxon>
        <taxon>Cnidaria</taxon>
        <taxon>Anthozoa</taxon>
        <taxon>Hexacorallia</taxon>
        <taxon>Scleractinia</taxon>
        <taxon>Astrocoeniina</taxon>
        <taxon>Pocilloporidae</taxon>
        <taxon>Pocillopora</taxon>
    </lineage>
</organism>
<evidence type="ECO:0000313" key="1">
    <source>
        <dbReference type="EMBL" id="CAH3152472.1"/>
    </source>
</evidence>
<keyword evidence="2" id="KW-1185">Reference proteome</keyword>
<feature type="non-terminal residue" evidence="1">
    <location>
        <position position="565"/>
    </location>
</feature>
<name>A0AAU9XP96_9CNID</name>
<evidence type="ECO:0000313" key="2">
    <source>
        <dbReference type="Proteomes" id="UP001159428"/>
    </source>
</evidence>
<protein>
    <submittedName>
        <fullName evidence="1">Uncharacterized protein</fullName>
    </submittedName>
</protein>
<dbReference type="AlphaFoldDB" id="A0AAU9XP96"/>
<dbReference type="Proteomes" id="UP001159428">
    <property type="component" value="Unassembled WGS sequence"/>
</dbReference>
<dbReference type="EMBL" id="CALNXJ010000051">
    <property type="protein sequence ID" value="CAH3152472.1"/>
    <property type="molecule type" value="Genomic_DNA"/>
</dbReference>
<gene>
    <name evidence="1" type="ORF">PMEA_00026687</name>
</gene>
<comment type="caution">
    <text evidence="1">The sequence shown here is derived from an EMBL/GenBank/DDBJ whole genome shotgun (WGS) entry which is preliminary data.</text>
</comment>
<reference evidence="1 2" key="1">
    <citation type="submission" date="2022-05" db="EMBL/GenBank/DDBJ databases">
        <authorList>
            <consortium name="Genoscope - CEA"/>
            <person name="William W."/>
        </authorList>
    </citation>
    <scope>NUCLEOTIDE SEQUENCE [LARGE SCALE GENOMIC DNA]</scope>
</reference>
<accession>A0AAU9XP96</accession>